<dbReference type="PIRSF" id="PIRSF000883">
    <property type="entry name" value="Pesterase_MJ0912"/>
    <property type="match status" value="1"/>
</dbReference>
<dbReference type="STRING" id="880072.Desac_0381"/>
<dbReference type="GO" id="GO:0016791">
    <property type="term" value="F:phosphatase activity"/>
    <property type="evidence" value="ECO:0007669"/>
    <property type="project" value="TreeGrafter"/>
</dbReference>
<dbReference type="KEGG" id="dao:Desac_0381"/>
<evidence type="ECO:0000313" key="5">
    <source>
        <dbReference type="Proteomes" id="UP000000483"/>
    </source>
</evidence>
<dbReference type="InterPro" id="IPR029052">
    <property type="entry name" value="Metallo-depent_PP-like"/>
</dbReference>
<dbReference type="InterPro" id="IPR000979">
    <property type="entry name" value="Phosphodiesterase_MJ0936/Vps29"/>
</dbReference>
<name>F2NET2_DESAR</name>
<dbReference type="EC" id="3.1.4.-" evidence="2"/>
<protein>
    <recommendedName>
        <fullName evidence="2">Phosphoesterase</fullName>
        <ecNumber evidence="2">3.1.4.-</ecNumber>
    </recommendedName>
</protein>
<comment type="similarity">
    <text evidence="1 2">Belongs to the metallophosphoesterase superfamily. YfcE family.</text>
</comment>
<evidence type="ECO:0000256" key="2">
    <source>
        <dbReference type="RuleBase" id="RU362039"/>
    </source>
</evidence>
<dbReference type="eggNOG" id="COG0639">
    <property type="taxonomic scope" value="Bacteria"/>
</dbReference>
<dbReference type="OrthoDB" id="9813918at2"/>
<keyword evidence="5" id="KW-1185">Reference proteome</keyword>
<dbReference type="PANTHER" id="PTHR42850:SF2">
    <property type="entry name" value="BLL5683 PROTEIN"/>
    <property type="match status" value="1"/>
</dbReference>
<dbReference type="Pfam" id="PF12850">
    <property type="entry name" value="Metallophos_2"/>
    <property type="match status" value="1"/>
</dbReference>
<comment type="cofactor">
    <cofactor evidence="2">
        <name>a divalent metal cation</name>
        <dbReference type="ChEBI" id="CHEBI:60240"/>
    </cofactor>
</comment>
<reference evidence="4 5" key="1">
    <citation type="journal article" date="2011" name="Stand. Genomic Sci.">
        <title>Complete genome sequence of the acetate-degrading sulfate reducer Desulfobacca acetoxidans type strain (ASRB2).</title>
        <authorList>
            <person name="Goker M."/>
            <person name="Teshima H."/>
            <person name="Lapidus A."/>
            <person name="Nolan M."/>
            <person name="Lucas S."/>
            <person name="Hammon N."/>
            <person name="Deshpande S."/>
            <person name="Cheng J.F."/>
            <person name="Tapia R."/>
            <person name="Han C."/>
            <person name="Goodwin L."/>
            <person name="Pitluck S."/>
            <person name="Huntemann M."/>
            <person name="Liolios K."/>
            <person name="Ivanova N."/>
            <person name="Pagani I."/>
            <person name="Mavromatis K."/>
            <person name="Ovchinikova G."/>
            <person name="Pati A."/>
            <person name="Chen A."/>
            <person name="Palaniappan K."/>
            <person name="Land M."/>
            <person name="Hauser L."/>
            <person name="Brambilla E.M."/>
            <person name="Rohde M."/>
            <person name="Spring S."/>
            <person name="Detter J.C."/>
            <person name="Woyke T."/>
            <person name="Bristow J."/>
            <person name="Eisen J.A."/>
            <person name="Markowitz V."/>
            <person name="Hugenholtz P."/>
            <person name="Kyrpides N.C."/>
            <person name="Klenk H.P."/>
        </authorList>
    </citation>
    <scope>NUCLEOTIDE SEQUENCE [LARGE SCALE GENOMIC DNA]</scope>
    <source>
        <strain evidence="5">ATCC 700848 / DSM 11109 / ASRB2</strain>
    </source>
</reference>
<evidence type="ECO:0000256" key="1">
    <source>
        <dbReference type="ARBA" id="ARBA00008950"/>
    </source>
</evidence>
<dbReference type="HOGENOM" id="CLU_074761_0_1_7"/>
<dbReference type="Gene3D" id="3.60.21.10">
    <property type="match status" value="1"/>
</dbReference>
<gene>
    <name evidence="4" type="ordered locus">Desac_0381</name>
</gene>
<proteinExistence type="inferred from homology"/>
<sequence length="239" mass="26855">MSRFAIISDIHGNLPALEAVLADIERQGVNEIYHLGDLVGYNPFPNETVALIASRGIPGLRGNYDQAVLGQVADPVGEFLNARITPMGLEIYHWTLQKVNDQTRKFLASLPQQMTVAKEGWRFRLTHGSPRHIKDYVRPSWPDEMFLELLAEVSEEVLCTGHTHIPLIRQFDRQWLLNPGSVGFPKDGNPLASYALVAVDQELTIEIRRVEYDIERTVRAIGERGLPPKAAADLRAGRR</sequence>
<dbReference type="InterPro" id="IPR011152">
    <property type="entry name" value="Pesterase_MJ0912"/>
</dbReference>
<dbReference type="InterPro" id="IPR050126">
    <property type="entry name" value="Ap4A_hydrolase"/>
</dbReference>
<dbReference type="RefSeq" id="WP_013705385.1">
    <property type="nucleotide sequence ID" value="NC_015388.1"/>
</dbReference>
<organism evidence="4 5">
    <name type="scientific">Desulfobacca acetoxidans (strain ATCC 700848 / DSM 11109 / ASRB2)</name>
    <dbReference type="NCBI Taxonomy" id="880072"/>
    <lineage>
        <taxon>Bacteria</taxon>
        <taxon>Pseudomonadati</taxon>
        <taxon>Thermodesulfobacteriota</taxon>
        <taxon>Desulfobaccia</taxon>
        <taxon>Desulfobaccales</taxon>
        <taxon>Desulfobaccaceae</taxon>
        <taxon>Desulfobacca</taxon>
    </lineage>
</organism>
<dbReference type="PANTHER" id="PTHR42850">
    <property type="entry name" value="METALLOPHOSPHOESTERASE"/>
    <property type="match status" value="1"/>
</dbReference>
<evidence type="ECO:0000313" key="4">
    <source>
        <dbReference type="EMBL" id="AEB08272.1"/>
    </source>
</evidence>
<keyword evidence="2" id="KW-0479">Metal-binding</keyword>
<dbReference type="NCBIfam" id="TIGR00040">
    <property type="entry name" value="yfcE"/>
    <property type="match status" value="1"/>
</dbReference>
<dbReference type="GO" id="GO:0046872">
    <property type="term" value="F:metal ion binding"/>
    <property type="evidence" value="ECO:0007669"/>
    <property type="project" value="UniProtKB-KW"/>
</dbReference>
<dbReference type="InterPro" id="IPR024654">
    <property type="entry name" value="Calcineurin-like_PHP_lpxH"/>
</dbReference>
<dbReference type="Proteomes" id="UP000000483">
    <property type="component" value="Chromosome"/>
</dbReference>
<dbReference type="GO" id="GO:0005737">
    <property type="term" value="C:cytoplasm"/>
    <property type="evidence" value="ECO:0007669"/>
    <property type="project" value="TreeGrafter"/>
</dbReference>
<reference evidence="5" key="2">
    <citation type="submission" date="2011-03" db="EMBL/GenBank/DDBJ databases">
        <title>The complete genome of Desulfobacca acetoxidans DSM 11109.</title>
        <authorList>
            <consortium name="US DOE Joint Genome Institute (JGI-PGF)"/>
            <person name="Lucas S."/>
            <person name="Copeland A."/>
            <person name="Lapidus A."/>
            <person name="Bruce D."/>
            <person name="Goodwin L."/>
            <person name="Pitluck S."/>
            <person name="Peters L."/>
            <person name="Kyrpides N."/>
            <person name="Mavromatis K."/>
            <person name="Ivanova N."/>
            <person name="Ovchinnikova G."/>
            <person name="Teshima H."/>
            <person name="Detter J.C."/>
            <person name="Han C."/>
            <person name="Land M."/>
            <person name="Hauser L."/>
            <person name="Markowitz V."/>
            <person name="Cheng J.-F."/>
            <person name="Hugenholtz P."/>
            <person name="Woyke T."/>
            <person name="Wu D."/>
            <person name="Spring S."/>
            <person name="Schueler E."/>
            <person name="Brambilla E."/>
            <person name="Klenk H.-P."/>
            <person name="Eisen J.A."/>
        </authorList>
    </citation>
    <scope>NUCLEOTIDE SEQUENCE [LARGE SCALE GENOMIC DNA]</scope>
    <source>
        <strain evidence="5">ATCC 700848 / DSM 11109 / ASRB2</strain>
    </source>
</reference>
<dbReference type="AlphaFoldDB" id="F2NET2"/>
<feature type="domain" description="Calcineurin-like phosphoesterase" evidence="3">
    <location>
        <begin position="4"/>
        <end position="201"/>
    </location>
</feature>
<dbReference type="EMBL" id="CP002629">
    <property type="protein sequence ID" value="AEB08272.1"/>
    <property type="molecule type" value="Genomic_DNA"/>
</dbReference>
<accession>F2NET2</accession>
<evidence type="ECO:0000259" key="3">
    <source>
        <dbReference type="Pfam" id="PF12850"/>
    </source>
</evidence>
<dbReference type="SUPFAM" id="SSF56300">
    <property type="entry name" value="Metallo-dependent phosphatases"/>
    <property type="match status" value="1"/>
</dbReference>